<evidence type="ECO:0000256" key="1">
    <source>
        <dbReference type="ARBA" id="ARBA00004141"/>
    </source>
</evidence>
<gene>
    <name evidence="8" type="ORF">RAG0_15694</name>
</gene>
<feature type="transmembrane region" description="Helical" evidence="6">
    <location>
        <begin position="191"/>
        <end position="215"/>
    </location>
</feature>
<accession>A0A1E1LMA5</accession>
<evidence type="ECO:0000256" key="2">
    <source>
        <dbReference type="ARBA" id="ARBA00022692"/>
    </source>
</evidence>
<feature type="transmembrane region" description="Helical" evidence="6">
    <location>
        <begin position="293"/>
        <end position="313"/>
    </location>
</feature>
<feature type="transmembrane region" description="Helical" evidence="6">
    <location>
        <begin position="426"/>
        <end position="445"/>
    </location>
</feature>
<evidence type="ECO:0000313" key="9">
    <source>
        <dbReference type="Proteomes" id="UP000178912"/>
    </source>
</evidence>
<evidence type="ECO:0000256" key="4">
    <source>
        <dbReference type="ARBA" id="ARBA00023136"/>
    </source>
</evidence>
<keyword evidence="3 6" id="KW-1133">Transmembrane helix</keyword>
<evidence type="ECO:0000313" key="8">
    <source>
        <dbReference type="EMBL" id="CZT11620.1"/>
    </source>
</evidence>
<evidence type="ECO:0000259" key="7">
    <source>
        <dbReference type="PROSITE" id="PS50850"/>
    </source>
</evidence>
<feature type="transmembrane region" description="Helical" evidence="6">
    <location>
        <begin position="325"/>
        <end position="343"/>
    </location>
</feature>
<dbReference type="PROSITE" id="PS50850">
    <property type="entry name" value="MFS"/>
    <property type="match status" value="1"/>
</dbReference>
<feature type="region of interest" description="Disordered" evidence="5">
    <location>
        <begin position="1"/>
        <end position="57"/>
    </location>
</feature>
<organism evidence="8 9">
    <name type="scientific">Rhynchosporium agropyri</name>
    <dbReference type="NCBI Taxonomy" id="914238"/>
    <lineage>
        <taxon>Eukaryota</taxon>
        <taxon>Fungi</taxon>
        <taxon>Dikarya</taxon>
        <taxon>Ascomycota</taxon>
        <taxon>Pezizomycotina</taxon>
        <taxon>Leotiomycetes</taxon>
        <taxon>Helotiales</taxon>
        <taxon>Ploettnerulaceae</taxon>
        <taxon>Rhynchosporium</taxon>
    </lineage>
</organism>
<dbReference type="InterPro" id="IPR036259">
    <property type="entry name" value="MFS_trans_sf"/>
</dbReference>
<dbReference type="AlphaFoldDB" id="A0A1E1LMA5"/>
<dbReference type="InterPro" id="IPR011701">
    <property type="entry name" value="MFS"/>
</dbReference>
<feature type="transmembrane region" description="Helical" evidence="6">
    <location>
        <begin position="355"/>
        <end position="375"/>
    </location>
</feature>
<dbReference type="InterPro" id="IPR020846">
    <property type="entry name" value="MFS_dom"/>
</dbReference>
<comment type="subcellular location">
    <subcellularLocation>
        <location evidence="1">Membrane</location>
        <topology evidence="1">Multi-pass membrane protein</topology>
    </subcellularLocation>
</comment>
<dbReference type="SUPFAM" id="SSF103473">
    <property type="entry name" value="MFS general substrate transporter"/>
    <property type="match status" value="1"/>
</dbReference>
<feature type="transmembrane region" description="Helical" evidence="6">
    <location>
        <begin position="100"/>
        <end position="122"/>
    </location>
</feature>
<evidence type="ECO:0000256" key="5">
    <source>
        <dbReference type="SAM" id="MobiDB-lite"/>
    </source>
</evidence>
<sequence length="652" mass="70453">MPTQSPNSSTSRSGTGLLATGSSRSKTTRSNIISTKTAHPSQRHSNQPCSSDHTPRSSLTTTLVNSDVNAFDVEADMAFALIASDPNARPKQFRTLFEEYIFVFTAMMAIASTTFIQGVVVINTGTIGRDLNMTSAQVTWIAAAIGLASGSFMLFFSNTADLFGRKLQLLVGLLLLSFSSLLTAFPPNALILNILCGFLGLGTAIIAPPAIGILFATYPQGKRRNTVTGALGVGNPLGFVLGSISSGIATKYASWRYSFVVIAIFFFILAGATIWTVPAVPRTGNAGILVKQFDYLGTFLTVAGLACLTAALTEAPQLGWHSYKLILLLVIGILCICSFAIWEHHAIFPLLPPSIFRDSTFTTSIICVGLGYMSFITNEFWLSLYMQDVEHLASLQIAVRLMPQAITGVVWSYLGQALISFVSGTVLMGVGGLGYLCGSVLLLFVKPETSYWAFVFPSLCITVIGADFQFIVSNLYISSRLPASQSSLGAGILQTALRLSISSGLAITSAIYGAMSQTPRGLSNPTFPFNRAFLCTVVMASISLLLVPFLHIDRQGMKKNSDEEAYELDAILRRSLSQVSIKSSASTRYFGGRWGDGCSGADAWGFSEGDWKWSEYDRFEVCLECGLERVALDHDHIELAKNVFDDNSTRRI</sequence>
<reference evidence="9" key="1">
    <citation type="submission" date="2016-03" db="EMBL/GenBank/DDBJ databases">
        <authorList>
            <person name="Guldener U."/>
        </authorList>
    </citation>
    <scope>NUCLEOTIDE SEQUENCE [LARGE SCALE GENOMIC DNA]</scope>
    <source>
        <strain evidence="9">04CH-RAC-A.6.1</strain>
    </source>
</reference>
<dbReference type="Pfam" id="PF07690">
    <property type="entry name" value="MFS_1"/>
    <property type="match status" value="1"/>
</dbReference>
<dbReference type="Gene3D" id="1.20.1250.20">
    <property type="entry name" value="MFS general substrate transporter like domains"/>
    <property type="match status" value="1"/>
</dbReference>
<dbReference type="Gene3D" id="1.20.1720.10">
    <property type="entry name" value="Multidrug resistance protein D"/>
    <property type="match status" value="1"/>
</dbReference>
<evidence type="ECO:0000256" key="6">
    <source>
        <dbReference type="SAM" id="Phobius"/>
    </source>
</evidence>
<dbReference type="OrthoDB" id="2985014at2759"/>
<name>A0A1E1LMA5_9HELO</name>
<feature type="transmembrane region" description="Helical" evidence="6">
    <location>
        <begin position="395"/>
        <end position="414"/>
    </location>
</feature>
<dbReference type="GO" id="GO:0016020">
    <property type="term" value="C:membrane"/>
    <property type="evidence" value="ECO:0007669"/>
    <property type="project" value="UniProtKB-SubCell"/>
</dbReference>
<dbReference type="EMBL" id="FJUX01000143">
    <property type="protein sequence ID" value="CZT11620.1"/>
    <property type="molecule type" value="Genomic_DNA"/>
</dbReference>
<dbReference type="PANTHER" id="PTHR42718:SF23">
    <property type="entry name" value="MAJOR FACILITATOR SUPERFAMILY (MFS) PROFILE DOMAIN-CONTAINING PROTEIN"/>
    <property type="match status" value="1"/>
</dbReference>
<feature type="transmembrane region" description="Helical" evidence="6">
    <location>
        <begin position="167"/>
        <end position="185"/>
    </location>
</feature>
<protein>
    <submittedName>
        <fullName evidence="8">Related to aminotriazole resistance protein</fullName>
    </submittedName>
</protein>
<feature type="transmembrane region" description="Helical" evidence="6">
    <location>
        <begin position="488"/>
        <end position="511"/>
    </location>
</feature>
<feature type="domain" description="Major facilitator superfamily (MFS) profile" evidence="7">
    <location>
        <begin position="102"/>
        <end position="555"/>
    </location>
</feature>
<keyword evidence="4 6" id="KW-0472">Membrane</keyword>
<dbReference type="Proteomes" id="UP000178912">
    <property type="component" value="Unassembled WGS sequence"/>
</dbReference>
<keyword evidence="9" id="KW-1185">Reference proteome</keyword>
<evidence type="ECO:0000256" key="3">
    <source>
        <dbReference type="ARBA" id="ARBA00022989"/>
    </source>
</evidence>
<feature type="transmembrane region" description="Helical" evidence="6">
    <location>
        <begin position="255"/>
        <end position="281"/>
    </location>
</feature>
<feature type="transmembrane region" description="Helical" evidence="6">
    <location>
        <begin position="451"/>
        <end position="476"/>
    </location>
</feature>
<proteinExistence type="predicted"/>
<feature type="transmembrane region" description="Helical" evidence="6">
    <location>
        <begin position="531"/>
        <end position="550"/>
    </location>
</feature>
<dbReference type="GO" id="GO:0022857">
    <property type="term" value="F:transmembrane transporter activity"/>
    <property type="evidence" value="ECO:0007669"/>
    <property type="project" value="InterPro"/>
</dbReference>
<keyword evidence="2 6" id="KW-0812">Transmembrane</keyword>
<feature type="transmembrane region" description="Helical" evidence="6">
    <location>
        <begin position="134"/>
        <end position="155"/>
    </location>
</feature>
<dbReference type="PANTHER" id="PTHR42718">
    <property type="entry name" value="MAJOR FACILITATOR SUPERFAMILY MULTIDRUG TRANSPORTER MFSC"/>
    <property type="match status" value="1"/>
</dbReference>